<evidence type="ECO:0000313" key="3">
    <source>
        <dbReference type="EMBL" id="PSN67989.1"/>
    </source>
</evidence>
<evidence type="ECO:0000259" key="2">
    <source>
        <dbReference type="Pfam" id="PF00149"/>
    </source>
</evidence>
<feature type="compositionally biased region" description="Acidic residues" evidence="1">
    <location>
        <begin position="342"/>
        <end position="351"/>
    </location>
</feature>
<dbReference type="PANTHER" id="PTHR12905:SF16">
    <property type="entry name" value="SER_THR PROTEIN PHOSPHATASE FAMILY PROTEIN (AFU_ORTHOLOGUE AFUA_1G06000)"/>
    <property type="match status" value="1"/>
</dbReference>
<feature type="region of interest" description="Disordered" evidence="1">
    <location>
        <begin position="321"/>
        <end position="353"/>
    </location>
</feature>
<dbReference type="InterPro" id="IPR029052">
    <property type="entry name" value="Metallo-depent_PP-like"/>
</dbReference>
<reference evidence="3 4" key="1">
    <citation type="journal article" date="2018" name="Front. Microbiol.">
        <title>Genome-Wide Analysis of Corynespora cassiicola Leaf Fall Disease Putative Effectors.</title>
        <authorList>
            <person name="Lopez D."/>
            <person name="Ribeiro S."/>
            <person name="Label P."/>
            <person name="Fumanal B."/>
            <person name="Venisse J.S."/>
            <person name="Kohler A."/>
            <person name="de Oliveira R.R."/>
            <person name="Labutti K."/>
            <person name="Lipzen A."/>
            <person name="Lail K."/>
            <person name="Bauer D."/>
            <person name="Ohm R.A."/>
            <person name="Barry K.W."/>
            <person name="Spatafora J."/>
            <person name="Grigoriev I.V."/>
            <person name="Martin F.M."/>
            <person name="Pujade-Renaud V."/>
        </authorList>
    </citation>
    <scope>NUCLEOTIDE SEQUENCE [LARGE SCALE GENOMIC DNA]</scope>
    <source>
        <strain evidence="3 4">Philippines</strain>
    </source>
</reference>
<organism evidence="3 4">
    <name type="scientific">Corynespora cassiicola Philippines</name>
    <dbReference type="NCBI Taxonomy" id="1448308"/>
    <lineage>
        <taxon>Eukaryota</taxon>
        <taxon>Fungi</taxon>
        <taxon>Dikarya</taxon>
        <taxon>Ascomycota</taxon>
        <taxon>Pezizomycotina</taxon>
        <taxon>Dothideomycetes</taxon>
        <taxon>Pleosporomycetidae</taxon>
        <taxon>Pleosporales</taxon>
        <taxon>Corynesporascaceae</taxon>
        <taxon>Corynespora</taxon>
    </lineage>
</organism>
<dbReference type="PANTHER" id="PTHR12905">
    <property type="entry name" value="METALLOPHOSPHOESTERASE"/>
    <property type="match status" value="1"/>
</dbReference>
<gene>
    <name evidence="3" type="ORF">BS50DRAFT_572967</name>
</gene>
<feature type="compositionally biased region" description="Gly residues" evidence="1">
    <location>
        <begin position="332"/>
        <end position="341"/>
    </location>
</feature>
<dbReference type="OrthoDB" id="630188at2759"/>
<dbReference type="InterPro" id="IPR051693">
    <property type="entry name" value="UPF0046_metallophosphoest"/>
</dbReference>
<evidence type="ECO:0000313" key="4">
    <source>
        <dbReference type="Proteomes" id="UP000240883"/>
    </source>
</evidence>
<dbReference type="CDD" id="cd07379">
    <property type="entry name" value="MPP_239FB"/>
    <property type="match status" value="1"/>
</dbReference>
<keyword evidence="4" id="KW-1185">Reference proteome</keyword>
<protein>
    <submittedName>
        <fullName evidence="3">Metallo-dependent phosphatase</fullName>
    </submittedName>
</protein>
<dbReference type="Proteomes" id="UP000240883">
    <property type="component" value="Unassembled WGS sequence"/>
</dbReference>
<accession>A0A2T2NRJ5</accession>
<dbReference type="EMBL" id="KZ678134">
    <property type="protein sequence ID" value="PSN67989.1"/>
    <property type="molecule type" value="Genomic_DNA"/>
</dbReference>
<sequence length="396" mass="42918">MSGPKSRKTRIVCISDTHNQTPKLPKGDVLIHAGDLTNQGSYSELKKTVEWLEKTDFEAKIVVAELLGNHDITLDRDFYKGHGSSWRWPSPQDPEQNRGLLTESKSITYLENEAACIFLNSPEGPRTCFKVYGSPCTPKVDDWAFQYEACRASVLWDAIPSDAHVVVTHTPPKGHCDRATKDDRSGCEALIHALRRVRPMLCVFGHIHEARGVGRVQWNRHVPGGACQDGGGVEEWRDPGEGNNKQSLVDLTPKGGRPLRNSGVQIRSPVRDFLTRTVVGGQVMRPEVLQPGSLISTSSLEAALDGEAGWRTVQGGAIEYRQAGAPGDGSHISGGEGGGEGGEGEGEADVEGTERRETCMINAALLGPRTGGPKSFNKPVVVDISLPVWDSGWTAE</sequence>
<dbReference type="AlphaFoldDB" id="A0A2T2NRJ5"/>
<proteinExistence type="predicted"/>
<dbReference type="InterPro" id="IPR004843">
    <property type="entry name" value="Calcineurin-like_PHP"/>
</dbReference>
<feature type="domain" description="Calcineurin-like phosphoesterase" evidence="2">
    <location>
        <begin position="10"/>
        <end position="209"/>
    </location>
</feature>
<evidence type="ECO:0000256" key="1">
    <source>
        <dbReference type="SAM" id="MobiDB-lite"/>
    </source>
</evidence>
<dbReference type="Pfam" id="PF00149">
    <property type="entry name" value="Metallophos"/>
    <property type="match status" value="1"/>
</dbReference>
<dbReference type="Gene3D" id="3.60.21.10">
    <property type="match status" value="1"/>
</dbReference>
<name>A0A2T2NRJ5_CORCC</name>
<dbReference type="GO" id="GO:0016787">
    <property type="term" value="F:hydrolase activity"/>
    <property type="evidence" value="ECO:0007669"/>
    <property type="project" value="InterPro"/>
</dbReference>
<dbReference type="SUPFAM" id="SSF56300">
    <property type="entry name" value="Metallo-dependent phosphatases"/>
    <property type="match status" value="1"/>
</dbReference>